<evidence type="ECO:0000256" key="2">
    <source>
        <dbReference type="ARBA" id="ARBA00006210"/>
    </source>
</evidence>
<evidence type="ECO:0000256" key="5">
    <source>
        <dbReference type="ARBA" id="ARBA00023163"/>
    </source>
</evidence>
<evidence type="ECO:0000256" key="4">
    <source>
        <dbReference type="ARBA" id="ARBA00023159"/>
    </source>
</evidence>
<evidence type="ECO:0000256" key="7">
    <source>
        <dbReference type="RuleBase" id="RU364059"/>
    </source>
</evidence>
<name>A0A4T0FCA1_9BASI</name>
<keyword evidence="3 7" id="KW-0805">Transcription regulation</keyword>
<sequence>MAELFELYFDFVSRNSPYNSHLDVDLSLRLKSVLSRYSSGDLSDNGKLTGIYNFLNQYNAQIKSATNDAVDASAVQRLIADRDNYAIPFVHSSFPNTSAASLLSRIESAAKNLGLEAFQDQSSQGEVTVHTVTIAGTILVIDMDLTSSAGNNFALTRLKTSYATNSNTALEPIDRLLVSDLDEFVTQKSIASSPESTALRCERAFQRFERNLQQLVLLDKLSQKLGNQLDLFVSYEVLVKAFEELCTLENASIPQPKYLHLYPSLDINGHGLALNHSIRPYLTQVLHVSTRRLLDPAQAGEPQAQKDMRTLHIELREHGWPFSQPFPSKVQPTFTTQAPANLDIQVLPTSEKAVTAYAVLNKDVYLPRSACMAIQAALGYSDNMRDDHKIDISWLDCIFQHELQRPAQPVTQVSSVHAHLCG</sequence>
<comment type="function">
    <text evidence="7">Component of the Mediator complex, a coactivator involved in the regulated transcription of nearly all RNA polymerase II-dependent genes. Mediator functions as a bridge to convey information from gene-specific regulatory proteins to the basal RNA polymerase II transcription machinery. Mediator is recruited to promoters by direct interactions with regulatory proteins and serves as a scaffold for the assembly of a functional preinitiation complex with RNA polymerase II and the general transcription factors.</text>
</comment>
<comment type="caution">
    <text evidence="9">The sequence shown here is derived from an EMBL/GenBank/DDBJ whole genome shotgun (WGS) entry which is preliminary data.</text>
</comment>
<evidence type="ECO:0000256" key="3">
    <source>
        <dbReference type="ARBA" id="ARBA00023015"/>
    </source>
</evidence>
<evidence type="ECO:0000259" key="8">
    <source>
        <dbReference type="Pfam" id="PF10744"/>
    </source>
</evidence>
<gene>
    <name evidence="9" type="ORF">E3P99_03996</name>
</gene>
<keyword evidence="4 7" id="KW-0010">Activator</keyword>
<protein>
    <recommendedName>
        <fullName evidence="7">Mediator of RNA polymerase II transcription subunit 1</fullName>
    </recommendedName>
    <alternativeName>
        <fullName evidence="7">Mediator complex subunit 1</fullName>
    </alternativeName>
</protein>
<comment type="subcellular location">
    <subcellularLocation>
        <location evidence="1 7">Nucleus</location>
    </subcellularLocation>
</comment>
<evidence type="ECO:0000256" key="1">
    <source>
        <dbReference type="ARBA" id="ARBA00004123"/>
    </source>
</evidence>
<feature type="domain" description="Mediator complex subunit Med1" evidence="8">
    <location>
        <begin position="98"/>
        <end position="251"/>
    </location>
</feature>
<dbReference type="Proteomes" id="UP000310189">
    <property type="component" value="Unassembled WGS sequence"/>
</dbReference>
<dbReference type="GO" id="GO:0003712">
    <property type="term" value="F:transcription coregulator activity"/>
    <property type="evidence" value="ECO:0007669"/>
    <property type="project" value="InterPro"/>
</dbReference>
<accession>A0A4T0FCA1</accession>
<keyword evidence="5 7" id="KW-0804">Transcription</keyword>
<dbReference type="InterPro" id="IPR019680">
    <property type="entry name" value="Mediator_Med1"/>
</dbReference>
<dbReference type="OrthoDB" id="2281547at2759"/>
<keyword evidence="6 7" id="KW-0539">Nucleus</keyword>
<keyword evidence="10" id="KW-1185">Reference proteome</keyword>
<comment type="similarity">
    <text evidence="2 7">Belongs to the Mediator complex subunit 1 family.</text>
</comment>
<evidence type="ECO:0000313" key="10">
    <source>
        <dbReference type="Proteomes" id="UP000310189"/>
    </source>
</evidence>
<dbReference type="Pfam" id="PF10744">
    <property type="entry name" value="Med1"/>
    <property type="match status" value="1"/>
</dbReference>
<organism evidence="9 10">
    <name type="scientific">Wallemia hederae</name>
    <dbReference type="NCBI Taxonomy" id="1540922"/>
    <lineage>
        <taxon>Eukaryota</taxon>
        <taxon>Fungi</taxon>
        <taxon>Dikarya</taxon>
        <taxon>Basidiomycota</taxon>
        <taxon>Wallemiomycotina</taxon>
        <taxon>Wallemiomycetes</taxon>
        <taxon>Wallemiales</taxon>
        <taxon>Wallemiaceae</taxon>
        <taxon>Wallemia</taxon>
    </lineage>
</organism>
<evidence type="ECO:0000256" key="6">
    <source>
        <dbReference type="ARBA" id="ARBA00023242"/>
    </source>
</evidence>
<reference evidence="9 10" key="1">
    <citation type="submission" date="2019-03" db="EMBL/GenBank/DDBJ databases">
        <title>Sequencing 23 genomes of Wallemia ichthyophaga.</title>
        <authorList>
            <person name="Gostincar C."/>
        </authorList>
    </citation>
    <scope>NUCLEOTIDE SEQUENCE [LARGE SCALE GENOMIC DNA]</scope>
    <source>
        <strain evidence="9 10">EXF-5753</strain>
    </source>
</reference>
<evidence type="ECO:0000313" key="9">
    <source>
        <dbReference type="EMBL" id="TIA85430.1"/>
    </source>
</evidence>
<dbReference type="GO" id="GO:0045944">
    <property type="term" value="P:positive regulation of transcription by RNA polymerase II"/>
    <property type="evidence" value="ECO:0007669"/>
    <property type="project" value="UniProtKB-ARBA"/>
</dbReference>
<dbReference type="EMBL" id="SPNW01000110">
    <property type="protein sequence ID" value="TIA85430.1"/>
    <property type="molecule type" value="Genomic_DNA"/>
</dbReference>
<dbReference type="GO" id="GO:0016592">
    <property type="term" value="C:mediator complex"/>
    <property type="evidence" value="ECO:0007669"/>
    <property type="project" value="InterPro"/>
</dbReference>
<dbReference type="AlphaFoldDB" id="A0A4T0FCA1"/>
<proteinExistence type="inferred from homology"/>